<sequence length="289" mass="30628">MVDTPKVAVITGASSGIGKQAAKELAAQGWRIIGVGRDEGRCAAAEQEVRSVAAGADVTMLRADMSLLKACERLAEDIAGLTDRIHVLLNNAGGMASEKVMTAEGFEQNFASNHLGPFVLTNRLLPLLEKAAADAEPGTVRIINTSSDASEMIPSLNLSDMQNLGNWSVGAAYCSGKLANVLHAKALARRLASKGIVAHSFHPGMVDSNFFSHASEQTQAQYEGAPKRTVEEGADTAVWLATSPDGACASGTYWYERAPRDPHALARDDAFVDQFWDASIKLTETAPSS</sequence>
<proteinExistence type="predicted"/>
<reference evidence="2 3" key="1">
    <citation type="submission" date="2024-06" db="EMBL/GenBank/DDBJ databases">
        <title>Novosphingobium rhizovicinus M1R2S20.</title>
        <authorList>
            <person name="Sun J.-Q."/>
        </authorList>
    </citation>
    <scope>NUCLEOTIDE SEQUENCE [LARGE SCALE GENOMIC DNA]</scope>
    <source>
        <strain evidence="2 3">M1R2S20</strain>
    </source>
</reference>
<dbReference type="InterPro" id="IPR002347">
    <property type="entry name" value="SDR_fam"/>
</dbReference>
<evidence type="ECO:0000256" key="1">
    <source>
        <dbReference type="ARBA" id="ARBA00023002"/>
    </source>
</evidence>
<dbReference type="RefSeq" id="WP_367775084.1">
    <property type="nucleotide sequence ID" value="NZ_JBFNXR010000052.1"/>
</dbReference>
<dbReference type="InterPro" id="IPR036291">
    <property type="entry name" value="NAD(P)-bd_dom_sf"/>
</dbReference>
<dbReference type="Gene3D" id="3.40.50.720">
    <property type="entry name" value="NAD(P)-binding Rossmann-like Domain"/>
    <property type="match status" value="1"/>
</dbReference>
<evidence type="ECO:0000313" key="3">
    <source>
        <dbReference type="Proteomes" id="UP001556118"/>
    </source>
</evidence>
<keyword evidence="1" id="KW-0560">Oxidoreductase</keyword>
<comment type="caution">
    <text evidence="2">The sequence shown here is derived from an EMBL/GenBank/DDBJ whole genome shotgun (WGS) entry which is preliminary data.</text>
</comment>
<gene>
    <name evidence="2" type="ORF">ABUH87_15890</name>
</gene>
<keyword evidence="3" id="KW-1185">Reference proteome</keyword>
<dbReference type="PRINTS" id="PR00081">
    <property type="entry name" value="GDHRDH"/>
</dbReference>
<accession>A0ABV3REV1</accession>
<organism evidence="2 3">
    <name type="scientific">Novosphingobium rhizovicinum</name>
    <dbReference type="NCBI Taxonomy" id="3228928"/>
    <lineage>
        <taxon>Bacteria</taxon>
        <taxon>Pseudomonadati</taxon>
        <taxon>Pseudomonadota</taxon>
        <taxon>Alphaproteobacteria</taxon>
        <taxon>Sphingomonadales</taxon>
        <taxon>Sphingomonadaceae</taxon>
        <taxon>Novosphingobium</taxon>
    </lineage>
</organism>
<dbReference type="Pfam" id="PF00106">
    <property type="entry name" value="adh_short"/>
    <property type="match status" value="1"/>
</dbReference>
<protein>
    <submittedName>
        <fullName evidence="2">SDR family NAD(P)-dependent oxidoreductase</fullName>
    </submittedName>
</protein>
<dbReference type="SUPFAM" id="SSF51735">
    <property type="entry name" value="NAD(P)-binding Rossmann-fold domains"/>
    <property type="match status" value="1"/>
</dbReference>
<dbReference type="PANTHER" id="PTHR43157:SF31">
    <property type="entry name" value="PHOSPHATIDYLINOSITOL-GLYCAN BIOSYNTHESIS CLASS F PROTEIN"/>
    <property type="match status" value="1"/>
</dbReference>
<evidence type="ECO:0000313" key="2">
    <source>
        <dbReference type="EMBL" id="MEW9856621.1"/>
    </source>
</evidence>
<dbReference type="PANTHER" id="PTHR43157">
    <property type="entry name" value="PHOSPHATIDYLINOSITOL-GLYCAN BIOSYNTHESIS CLASS F PROTEIN-RELATED"/>
    <property type="match status" value="1"/>
</dbReference>
<dbReference type="EMBL" id="JBFNXR010000052">
    <property type="protein sequence ID" value="MEW9856621.1"/>
    <property type="molecule type" value="Genomic_DNA"/>
</dbReference>
<dbReference type="Proteomes" id="UP001556118">
    <property type="component" value="Unassembled WGS sequence"/>
</dbReference>
<name>A0ABV3REV1_9SPHN</name>